<dbReference type="InterPro" id="IPR039361">
    <property type="entry name" value="Cyclin"/>
</dbReference>
<evidence type="ECO:0000259" key="7">
    <source>
        <dbReference type="SMART" id="SM01332"/>
    </source>
</evidence>
<dbReference type="InterPro" id="IPR006671">
    <property type="entry name" value="Cyclin_N"/>
</dbReference>
<feature type="compositionally biased region" description="Basic and acidic residues" evidence="5">
    <location>
        <begin position="79"/>
        <end position="89"/>
    </location>
</feature>
<dbReference type="GO" id="GO:0044772">
    <property type="term" value="P:mitotic cell cycle phase transition"/>
    <property type="evidence" value="ECO:0007669"/>
    <property type="project" value="InterPro"/>
</dbReference>
<evidence type="ECO:0000256" key="1">
    <source>
        <dbReference type="ARBA" id="ARBA00022618"/>
    </source>
</evidence>
<dbReference type="PROSITE" id="PS00292">
    <property type="entry name" value="CYCLINS"/>
    <property type="match status" value="1"/>
</dbReference>
<evidence type="ECO:0000256" key="2">
    <source>
        <dbReference type="ARBA" id="ARBA00023127"/>
    </source>
</evidence>
<keyword evidence="9" id="KW-1185">Reference proteome</keyword>
<reference evidence="8" key="2">
    <citation type="submission" date="2021-01" db="EMBL/GenBank/DDBJ databases">
        <authorList>
            <person name="Schikora-Tamarit M.A."/>
        </authorList>
    </citation>
    <scope>NUCLEOTIDE SEQUENCE</scope>
    <source>
        <strain evidence="8">CBS2887</strain>
    </source>
</reference>
<dbReference type="CDD" id="cd20512">
    <property type="entry name" value="CYCLIN_CLBs_yeast_rpt2"/>
    <property type="match status" value="1"/>
</dbReference>
<dbReference type="EMBL" id="JAEUBG010000519">
    <property type="protein sequence ID" value="KAH3688106.1"/>
    <property type="molecule type" value="Genomic_DNA"/>
</dbReference>
<dbReference type="OrthoDB" id="5590282at2759"/>
<keyword evidence="2 4" id="KW-0195">Cyclin</keyword>
<reference evidence="8" key="1">
    <citation type="journal article" date="2021" name="Open Biol.">
        <title>Shared evolutionary footprints suggest mitochondrial oxidative damage underlies multiple complex I losses in fungi.</title>
        <authorList>
            <person name="Schikora-Tamarit M.A."/>
            <person name="Marcet-Houben M."/>
            <person name="Nosek J."/>
            <person name="Gabaldon T."/>
        </authorList>
    </citation>
    <scope>NUCLEOTIDE SEQUENCE</scope>
    <source>
        <strain evidence="8">CBS2887</strain>
    </source>
</reference>
<dbReference type="Gene3D" id="1.10.472.10">
    <property type="entry name" value="Cyclin-like"/>
    <property type="match status" value="2"/>
</dbReference>
<comment type="caution">
    <text evidence="8">The sequence shown here is derived from an EMBL/GenBank/DDBJ whole genome shotgun (WGS) entry which is preliminary data.</text>
</comment>
<proteinExistence type="inferred from homology"/>
<evidence type="ECO:0000256" key="3">
    <source>
        <dbReference type="ARBA" id="ARBA00023306"/>
    </source>
</evidence>
<dbReference type="SUPFAM" id="SSF47954">
    <property type="entry name" value="Cyclin-like"/>
    <property type="match status" value="2"/>
</dbReference>
<evidence type="ECO:0000313" key="9">
    <source>
        <dbReference type="Proteomes" id="UP000774326"/>
    </source>
</evidence>
<dbReference type="CDD" id="cd20568">
    <property type="entry name" value="CYCLIN_CLBs_yeast_rpt1"/>
    <property type="match status" value="1"/>
</dbReference>
<feature type="domain" description="Cyclin-like" evidence="6">
    <location>
        <begin position="215"/>
        <end position="299"/>
    </location>
</feature>
<feature type="domain" description="Cyclin C-terminal" evidence="7">
    <location>
        <begin position="308"/>
        <end position="423"/>
    </location>
</feature>
<dbReference type="GO" id="GO:0051301">
    <property type="term" value="P:cell division"/>
    <property type="evidence" value="ECO:0007669"/>
    <property type="project" value="UniProtKB-KW"/>
</dbReference>
<evidence type="ECO:0000259" key="6">
    <source>
        <dbReference type="SMART" id="SM00385"/>
    </source>
</evidence>
<dbReference type="InterPro" id="IPR004367">
    <property type="entry name" value="Cyclin_C-dom"/>
</dbReference>
<dbReference type="InterPro" id="IPR036915">
    <property type="entry name" value="Cyclin-like_sf"/>
</dbReference>
<feature type="compositionally biased region" description="Low complexity" evidence="5">
    <location>
        <begin position="47"/>
        <end position="59"/>
    </location>
</feature>
<keyword evidence="1" id="KW-0132">Cell division</keyword>
<dbReference type="GO" id="GO:0016538">
    <property type="term" value="F:cyclin-dependent protein serine/threonine kinase regulator activity"/>
    <property type="evidence" value="ECO:0007669"/>
    <property type="project" value="InterPro"/>
</dbReference>
<accession>A0A9P8QCU7</accession>
<dbReference type="InterPro" id="IPR046965">
    <property type="entry name" value="Cyclin_A/B-like"/>
</dbReference>
<dbReference type="InterPro" id="IPR013763">
    <property type="entry name" value="Cyclin-like_dom"/>
</dbReference>
<dbReference type="SMART" id="SM00385">
    <property type="entry name" value="CYCLIN"/>
    <property type="match status" value="2"/>
</dbReference>
<dbReference type="PIRSF" id="PIRSF001771">
    <property type="entry name" value="Cyclin_A_B_D_E"/>
    <property type="match status" value="1"/>
</dbReference>
<dbReference type="Pfam" id="PF02984">
    <property type="entry name" value="Cyclin_C"/>
    <property type="match status" value="1"/>
</dbReference>
<dbReference type="PANTHER" id="PTHR10177">
    <property type="entry name" value="CYCLINS"/>
    <property type="match status" value="1"/>
</dbReference>
<dbReference type="AlphaFoldDB" id="A0A9P8QCU7"/>
<gene>
    <name evidence="8" type="ORF">WICPIJ_000877</name>
</gene>
<dbReference type="Pfam" id="PF00134">
    <property type="entry name" value="Cyclin_N"/>
    <property type="match status" value="1"/>
</dbReference>
<feature type="region of interest" description="Disordered" evidence="5">
    <location>
        <begin position="1"/>
        <end position="89"/>
    </location>
</feature>
<evidence type="ECO:0000256" key="5">
    <source>
        <dbReference type="SAM" id="MobiDB-lite"/>
    </source>
</evidence>
<dbReference type="SMART" id="SM01332">
    <property type="entry name" value="Cyclin_C"/>
    <property type="match status" value="1"/>
</dbReference>
<keyword evidence="3" id="KW-0131">Cell cycle</keyword>
<name>A0A9P8QCU7_WICPI</name>
<organism evidence="8 9">
    <name type="scientific">Wickerhamomyces pijperi</name>
    <name type="common">Yeast</name>
    <name type="synonym">Pichia pijperi</name>
    <dbReference type="NCBI Taxonomy" id="599730"/>
    <lineage>
        <taxon>Eukaryota</taxon>
        <taxon>Fungi</taxon>
        <taxon>Dikarya</taxon>
        <taxon>Ascomycota</taxon>
        <taxon>Saccharomycotina</taxon>
        <taxon>Saccharomycetes</taxon>
        <taxon>Phaffomycetales</taxon>
        <taxon>Wickerhamomycetaceae</taxon>
        <taxon>Wickerhamomyces</taxon>
    </lineage>
</organism>
<sequence>MERTAGTSYRHRPTNENADSLRHKVQKLSDSSAPVQRETRRALGEVSTNTNRLSSNNSTKLPQRVYVRSDENDVPNRPPQREADSARRPLVEIGSSRLSHAHLAEYESQEATDVYELEEDEDDLTEIDENEHLPAAMMPTFNRAVLQELQQVYKLHNRETLDRDDEDAADVSMVAEYSPEIFNFMHSLEIKYRPNPRYMEIQTEIKWTMRSVLVDWLVQVHSRFNLLPETLFLTINYMDRFLSKRPVSLTKFQLCGAVALFVAAKYEEINCPSVQEIAYMVDNAYSVEDLLRAERFMIDVLEFEMGWPGPMSFLRRTSKADDYDFETRTLAKYFLEITVMDYRFVGSPPSWLAAGAHYLSRIVLGHGEWTTRHVFYSGYTKDQLKPLARVLIEACHNPLDHHKSIFEKYQERRFRRASTYVQEWLKSNGF</sequence>
<dbReference type="FunFam" id="1.10.472.10:FF:000001">
    <property type="entry name" value="G2/mitotic-specific cyclin"/>
    <property type="match status" value="1"/>
</dbReference>
<evidence type="ECO:0000313" key="8">
    <source>
        <dbReference type="EMBL" id="KAH3688106.1"/>
    </source>
</evidence>
<dbReference type="Proteomes" id="UP000774326">
    <property type="component" value="Unassembled WGS sequence"/>
</dbReference>
<evidence type="ECO:0008006" key="10">
    <source>
        <dbReference type="Google" id="ProtNLM"/>
    </source>
</evidence>
<dbReference type="InterPro" id="IPR048258">
    <property type="entry name" value="Cyclins_cyclin-box"/>
</dbReference>
<feature type="domain" description="Cyclin-like" evidence="6">
    <location>
        <begin position="312"/>
        <end position="393"/>
    </location>
</feature>
<comment type="similarity">
    <text evidence="4">Belongs to the cyclin family.</text>
</comment>
<evidence type="ECO:0000256" key="4">
    <source>
        <dbReference type="RuleBase" id="RU000383"/>
    </source>
</evidence>
<protein>
    <recommendedName>
        <fullName evidence="10">Cyclin N-terminal domain-containing protein</fullName>
    </recommendedName>
</protein>